<comment type="caution">
    <text evidence="5">The sequence shown here is derived from an EMBL/GenBank/DDBJ whole genome shotgun (WGS) entry which is preliminary data.</text>
</comment>
<dbReference type="InterPro" id="IPR016181">
    <property type="entry name" value="Acyl_CoA_acyltransferase"/>
</dbReference>
<keyword evidence="2" id="KW-0012">Acyltransferase</keyword>
<dbReference type="STRING" id="1219080.VEZ01S_08_02370"/>
<evidence type="ECO:0000256" key="3">
    <source>
        <dbReference type="ARBA" id="ARBA00038502"/>
    </source>
</evidence>
<organism evidence="5 6">
    <name type="scientific">Vibrio ezurae NBRC 102218</name>
    <dbReference type="NCBI Taxonomy" id="1219080"/>
    <lineage>
        <taxon>Bacteria</taxon>
        <taxon>Pseudomonadati</taxon>
        <taxon>Pseudomonadota</taxon>
        <taxon>Gammaproteobacteria</taxon>
        <taxon>Vibrionales</taxon>
        <taxon>Vibrionaceae</taxon>
        <taxon>Vibrio</taxon>
    </lineage>
</organism>
<gene>
    <name evidence="5" type="primary">rimJ</name>
    <name evidence="5" type="ORF">VEZ01S_08_02370</name>
</gene>
<dbReference type="SUPFAM" id="SSF55729">
    <property type="entry name" value="Acyl-CoA N-acyltransferases (Nat)"/>
    <property type="match status" value="1"/>
</dbReference>
<dbReference type="InterPro" id="IPR051531">
    <property type="entry name" value="N-acetyltransferase"/>
</dbReference>
<dbReference type="GO" id="GO:0008999">
    <property type="term" value="F:protein-N-terminal-alanine acetyltransferase activity"/>
    <property type="evidence" value="ECO:0007669"/>
    <property type="project" value="TreeGrafter"/>
</dbReference>
<dbReference type="EMBL" id="BATM01000008">
    <property type="protein sequence ID" value="GAD79201.1"/>
    <property type="molecule type" value="Genomic_DNA"/>
</dbReference>
<protein>
    <submittedName>
        <fullName evidence="5">Ribosomal-protein-alanine acetyltransferase RimJ</fullName>
    </submittedName>
</protein>
<accession>U3AH04</accession>
<dbReference type="AlphaFoldDB" id="U3AH04"/>
<feature type="domain" description="N-acetyltransferase" evidence="4">
    <location>
        <begin position="33"/>
        <end position="189"/>
    </location>
</feature>
<evidence type="ECO:0000256" key="2">
    <source>
        <dbReference type="ARBA" id="ARBA00023315"/>
    </source>
</evidence>
<dbReference type="PROSITE" id="PS51186">
    <property type="entry name" value="GNAT"/>
    <property type="match status" value="1"/>
</dbReference>
<evidence type="ECO:0000313" key="6">
    <source>
        <dbReference type="Proteomes" id="UP000016562"/>
    </source>
</evidence>
<proteinExistence type="inferred from homology"/>
<dbReference type="eggNOG" id="COG1670">
    <property type="taxonomic scope" value="Bacteria"/>
</dbReference>
<evidence type="ECO:0000313" key="5">
    <source>
        <dbReference type="EMBL" id="GAD79201.1"/>
    </source>
</evidence>
<dbReference type="PANTHER" id="PTHR43792:SF8">
    <property type="entry name" value="[RIBOSOMAL PROTEIN US5]-ALANINE N-ACETYLTRANSFERASE"/>
    <property type="match status" value="1"/>
</dbReference>
<name>U3AH04_9VIBR</name>
<evidence type="ECO:0000256" key="1">
    <source>
        <dbReference type="ARBA" id="ARBA00022679"/>
    </source>
</evidence>
<dbReference type="Proteomes" id="UP000016562">
    <property type="component" value="Unassembled WGS sequence"/>
</dbReference>
<evidence type="ECO:0000259" key="4">
    <source>
        <dbReference type="PROSITE" id="PS51186"/>
    </source>
</evidence>
<dbReference type="GO" id="GO:0005737">
    <property type="term" value="C:cytoplasm"/>
    <property type="evidence" value="ECO:0007669"/>
    <property type="project" value="TreeGrafter"/>
</dbReference>
<dbReference type="PANTHER" id="PTHR43792">
    <property type="entry name" value="GNAT FAMILY, PUTATIVE (AFU_ORTHOLOGUE AFUA_3G00765)-RELATED-RELATED"/>
    <property type="match status" value="1"/>
</dbReference>
<keyword evidence="6" id="KW-1185">Reference proteome</keyword>
<comment type="similarity">
    <text evidence="3">Belongs to the acetyltransferase family. RimJ subfamily.</text>
</comment>
<dbReference type="InterPro" id="IPR000182">
    <property type="entry name" value="GNAT_dom"/>
</dbReference>
<dbReference type="NCBIfam" id="NF008072">
    <property type="entry name" value="PRK10809.1"/>
    <property type="match status" value="1"/>
</dbReference>
<dbReference type="OrthoDB" id="9801669at2"/>
<dbReference type="RefSeq" id="WP_021712912.1">
    <property type="nucleotide sequence ID" value="NZ_BATM01000008.1"/>
</dbReference>
<dbReference type="Gene3D" id="3.40.630.30">
    <property type="match status" value="1"/>
</dbReference>
<reference evidence="5 6" key="1">
    <citation type="submission" date="2013-09" db="EMBL/GenBank/DDBJ databases">
        <title>Whole genome shotgun sequence of Vibrio ezurae NBRC 102218.</title>
        <authorList>
            <person name="Yoshida I."/>
            <person name="Hosoyama A."/>
            <person name="Numata M."/>
            <person name="Hashimoto M."/>
            <person name="Hosoyama Y."/>
            <person name="Tsuchikane K."/>
            <person name="Noguchi M."/>
            <person name="Hirakata S."/>
            <person name="Ichikawa N."/>
            <person name="Ohji S."/>
            <person name="Yamazoe A."/>
            <person name="Fujita N."/>
        </authorList>
    </citation>
    <scope>NUCLEOTIDE SEQUENCE [LARGE SCALE GENOMIC DNA]</scope>
    <source>
        <strain evidence="5 6">NBRC 102218</strain>
    </source>
</reference>
<dbReference type="Pfam" id="PF13302">
    <property type="entry name" value="Acetyltransf_3"/>
    <property type="match status" value="1"/>
</dbReference>
<keyword evidence="1 5" id="KW-0808">Transferase</keyword>
<sequence length="197" mass="22854">MFFTYKPTVVAKEYSSQRVTIRSVGATDAKILCEYFVRNKAFLKPWDPIRDDAFYTIVGWKYKITRLAELEKLRQGLYLLILNAEQTRVLGIITFSNIVGYPFHCCNLGYSLDEEEQGQGLMYHSLIKACEFAFSTYKLHRIQASYLPHNLRSAQVLRRLGFVKEGVAKDYLLIDGRWQDHVLSSLTNHQWKAACKD</sequence>